<dbReference type="SUPFAM" id="SSF55021">
    <property type="entry name" value="ACT-like"/>
    <property type="match status" value="1"/>
</dbReference>
<evidence type="ECO:0000313" key="11">
    <source>
        <dbReference type="Proteomes" id="UP000663879"/>
    </source>
</evidence>
<dbReference type="PANTHER" id="PTHR11473:SF15">
    <property type="entry name" value="TYROSINE 3-MONOOXYGENASE"/>
    <property type="match status" value="1"/>
</dbReference>
<comment type="cofactor">
    <cofactor evidence="1 8">
        <name>Fe(2+)</name>
        <dbReference type="ChEBI" id="CHEBI:29033"/>
    </cofactor>
</comment>
<keyword evidence="11" id="KW-1185">Reference proteome</keyword>
<dbReference type="GO" id="GO:0005506">
    <property type="term" value="F:iron ion binding"/>
    <property type="evidence" value="ECO:0007669"/>
    <property type="project" value="InterPro"/>
</dbReference>
<dbReference type="InterPro" id="IPR045865">
    <property type="entry name" value="ACT-like_dom_sf"/>
</dbReference>
<dbReference type="PROSITE" id="PS00367">
    <property type="entry name" value="BH4_AAA_HYDROXYL_1"/>
    <property type="match status" value="1"/>
</dbReference>
<dbReference type="AlphaFoldDB" id="A0A813N2V1"/>
<dbReference type="GO" id="GO:0046189">
    <property type="term" value="P:phenol-containing compound biosynthetic process"/>
    <property type="evidence" value="ECO:0007669"/>
    <property type="project" value="UniProtKB-ARBA"/>
</dbReference>
<dbReference type="PRINTS" id="PR00372">
    <property type="entry name" value="FYWHYDRXLASE"/>
</dbReference>
<evidence type="ECO:0000256" key="4">
    <source>
        <dbReference type="ARBA" id="ARBA00023002"/>
    </source>
</evidence>
<feature type="binding site" evidence="7">
    <location>
        <position position="319"/>
    </location>
    <ligand>
        <name>Fe cation</name>
        <dbReference type="ChEBI" id="CHEBI:24875"/>
    </ligand>
</feature>
<dbReference type="InterPro" id="IPR036951">
    <property type="entry name" value="ArAA_hydroxylase_sf"/>
</dbReference>
<dbReference type="InterPro" id="IPR001273">
    <property type="entry name" value="ArAA_hydroxylase"/>
</dbReference>
<dbReference type="GO" id="GO:0030424">
    <property type="term" value="C:axon"/>
    <property type="evidence" value="ECO:0007669"/>
    <property type="project" value="TreeGrafter"/>
</dbReference>
<reference evidence="10" key="1">
    <citation type="submission" date="2021-02" db="EMBL/GenBank/DDBJ databases">
        <authorList>
            <person name="Nowell W R."/>
        </authorList>
    </citation>
    <scope>NUCLEOTIDE SEQUENCE</scope>
    <source>
        <strain evidence="10">Ploen Becks lab</strain>
    </source>
</reference>
<dbReference type="EMBL" id="CAJNOC010000238">
    <property type="protein sequence ID" value="CAF0731497.1"/>
    <property type="molecule type" value="Genomic_DNA"/>
</dbReference>
<dbReference type="InterPro" id="IPR019773">
    <property type="entry name" value="Tyrosine_3-monooxygenase-like"/>
</dbReference>
<dbReference type="GO" id="GO:0005737">
    <property type="term" value="C:cytoplasm"/>
    <property type="evidence" value="ECO:0007669"/>
    <property type="project" value="TreeGrafter"/>
</dbReference>
<gene>
    <name evidence="10" type="ORF">OXX778_LOCUS2871</name>
</gene>
<dbReference type="InterPro" id="IPR018301">
    <property type="entry name" value="ArAA_hydroxylase_Fe/CU_BS"/>
</dbReference>
<dbReference type="FunFam" id="1.10.800.10:FF:000004">
    <property type="entry name" value="Tyrosine 3-monooxygenase"/>
    <property type="match status" value="1"/>
</dbReference>
<sequence>MSKIENPIRAKYAAIKSYSIEYGYVAKKRSLIEDAKFEHNVLHAKPSLETVQDALPECTNEKDIESIHKLMISLDNQMEGIKFILERLKYLNCTLDHIESRPTKKKRKSSFELYLEIKSTSQNLDNLIAKLKDSGYFSDVVILNAELKSSENISIPMTIWDLDKCNHLNIKYEPDIDSRHPGFSDMDYRKRRQEIADIAFTFKHGDRIPKVNYTSDEVKTWNLIYRELADLYPTHACKQHIEAMKNLEKNGIYSPDFIPQLEDVSNFLKKRSGFQLRPVAGLLSARDFLASLAFRVFQCTQYIRHSSSPLHSPEPDCVHELLGHVPLLSNPGFAEFSQVVGISSLGASDEDIIKLSTLYWFTIEFGLCRENNALKAYGAGLLSAFGELKHALSGVPQLKEFEPYTASVQEYQDEDYQPLYFIAQSFEQVRHQIKIFSKTIKRPYKLRYDPYTQSLQIVDNMKIIQEIKREVNSDLDEIIEALDNVQLMEI</sequence>
<evidence type="ECO:0000256" key="6">
    <source>
        <dbReference type="ARBA" id="ARBA00023033"/>
    </source>
</evidence>
<evidence type="ECO:0000256" key="1">
    <source>
        <dbReference type="ARBA" id="ARBA00001954"/>
    </source>
</evidence>
<dbReference type="PROSITE" id="PS51410">
    <property type="entry name" value="BH4_AAA_HYDROXYL_2"/>
    <property type="match status" value="1"/>
</dbReference>
<keyword evidence="6" id="KW-0503">Monooxygenase</keyword>
<evidence type="ECO:0000256" key="8">
    <source>
        <dbReference type="PIRSR" id="PIRSR601273-2"/>
    </source>
</evidence>
<protein>
    <recommendedName>
        <fullName evidence="9">Biopterin-dependent aromatic amino acid hydroxylase family profile domain-containing protein</fullName>
    </recommendedName>
</protein>
<keyword evidence="3 7" id="KW-0479">Metal-binding</keyword>
<evidence type="ECO:0000256" key="2">
    <source>
        <dbReference type="ARBA" id="ARBA00009712"/>
    </source>
</evidence>
<feature type="binding site" evidence="7">
    <location>
        <position position="364"/>
    </location>
    <ligand>
        <name>Fe cation</name>
        <dbReference type="ChEBI" id="CHEBI:24875"/>
    </ligand>
</feature>
<comment type="caution">
    <text evidence="10">The sequence shown here is derived from an EMBL/GenBank/DDBJ whole genome shotgun (WGS) entry which is preliminary data.</text>
</comment>
<dbReference type="InterPro" id="IPR036329">
    <property type="entry name" value="Aro-AA_hydroxylase_C_sf"/>
</dbReference>
<feature type="domain" description="Biopterin-dependent aromatic amino acid hydroxylase family profile" evidence="9">
    <location>
        <begin position="140"/>
        <end position="486"/>
    </location>
</feature>
<evidence type="ECO:0000259" key="9">
    <source>
        <dbReference type="PROSITE" id="PS51410"/>
    </source>
</evidence>
<dbReference type="Pfam" id="PF00351">
    <property type="entry name" value="Biopterin_H"/>
    <property type="match status" value="1"/>
</dbReference>
<dbReference type="Gene3D" id="1.10.800.10">
    <property type="entry name" value="Aromatic amino acid hydroxylase"/>
    <property type="match status" value="1"/>
</dbReference>
<dbReference type="InterPro" id="IPR019774">
    <property type="entry name" value="Aromatic-AA_hydroxylase_C"/>
</dbReference>
<feature type="binding site" evidence="7">
    <location>
        <position position="324"/>
    </location>
    <ligand>
        <name>Fe cation</name>
        <dbReference type="ChEBI" id="CHEBI:24875"/>
    </ligand>
</feature>
<dbReference type="GO" id="GO:0009072">
    <property type="term" value="P:aromatic amino acid metabolic process"/>
    <property type="evidence" value="ECO:0007669"/>
    <property type="project" value="InterPro"/>
</dbReference>
<accession>A0A813N2V1</accession>
<keyword evidence="5 7" id="KW-0408">Iron</keyword>
<evidence type="ECO:0000313" key="10">
    <source>
        <dbReference type="EMBL" id="CAF0731497.1"/>
    </source>
</evidence>
<dbReference type="SUPFAM" id="SSF56534">
    <property type="entry name" value="Aromatic aminoacid monoxygenases, catalytic and oligomerization domains"/>
    <property type="match status" value="1"/>
</dbReference>
<name>A0A813N2V1_9BILA</name>
<organism evidence="10 11">
    <name type="scientific">Brachionus calyciflorus</name>
    <dbReference type="NCBI Taxonomy" id="104777"/>
    <lineage>
        <taxon>Eukaryota</taxon>
        <taxon>Metazoa</taxon>
        <taxon>Spiralia</taxon>
        <taxon>Gnathifera</taxon>
        <taxon>Rotifera</taxon>
        <taxon>Eurotatoria</taxon>
        <taxon>Monogononta</taxon>
        <taxon>Pseudotrocha</taxon>
        <taxon>Ploima</taxon>
        <taxon>Brachionidae</taxon>
        <taxon>Brachionus</taxon>
    </lineage>
</organism>
<dbReference type="PANTHER" id="PTHR11473">
    <property type="entry name" value="AROMATIC AMINO ACID HYDROXYLASE"/>
    <property type="match status" value="1"/>
</dbReference>
<evidence type="ECO:0000256" key="7">
    <source>
        <dbReference type="PIRSR" id="PIRSR000336-1"/>
    </source>
</evidence>
<proteinExistence type="inferred from homology"/>
<dbReference type="GO" id="GO:0004511">
    <property type="term" value="F:tyrosine 3-monooxygenase activity"/>
    <property type="evidence" value="ECO:0007669"/>
    <property type="project" value="TreeGrafter"/>
</dbReference>
<keyword evidence="4" id="KW-0560">Oxidoreductase</keyword>
<dbReference type="OrthoDB" id="983542at2759"/>
<dbReference type="PIRSF" id="PIRSF000336">
    <property type="entry name" value="TH"/>
    <property type="match status" value="1"/>
</dbReference>
<dbReference type="Proteomes" id="UP000663879">
    <property type="component" value="Unassembled WGS sequence"/>
</dbReference>
<evidence type="ECO:0000256" key="5">
    <source>
        <dbReference type="ARBA" id="ARBA00023004"/>
    </source>
</evidence>
<dbReference type="GO" id="GO:0043204">
    <property type="term" value="C:perikaryon"/>
    <property type="evidence" value="ECO:0007669"/>
    <property type="project" value="TreeGrafter"/>
</dbReference>
<evidence type="ECO:0000256" key="3">
    <source>
        <dbReference type="ARBA" id="ARBA00022723"/>
    </source>
</evidence>
<comment type="similarity">
    <text evidence="2">Belongs to the biopterin-dependent aromatic amino acid hydroxylase family.</text>
</comment>